<dbReference type="InterPro" id="IPR028939">
    <property type="entry name" value="P5C_Rdtase_cat_N"/>
</dbReference>
<dbReference type="FunFam" id="1.10.3730.10:FF:000001">
    <property type="entry name" value="Pyrroline-5-carboxylate reductase"/>
    <property type="match status" value="1"/>
</dbReference>
<comment type="caution">
    <text evidence="11">The sequence shown here is derived from an EMBL/GenBank/DDBJ whole genome shotgun (WGS) entry which is preliminary data.</text>
</comment>
<dbReference type="Pfam" id="PF14748">
    <property type="entry name" value="P5CR_dimer"/>
    <property type="match status" value="1"/>
</dbReference>
<keyword evidence="3" id="KW-0963">Cytoplasm</keyword>
<dbReference type="SUPFAM" id="SSF51735">
    <property type="entry name" value="NAD(P)-binding Rossmann-fold domains"/>
    <property type="match status" value="1"/>
</dbReference>
<dbReference type="GO" id="GO:0004735">
    <property type="term" value="F:pyrroline-5-carboxylate reductase activity"/>
    <property type="evidence" value="ECO:0007669"/>
    <property type="project" value="UniProtKB-EC"/>
</dbReference>
<comment type="subcellular location">
    <subcellularLocation>
        <location evidence="1">Cytoplasm</location>
    </subcellularLocation>
</comment>
<evidence type="ECO:0000256" key="7">
    <source>
        <dbReference type="ARBA" id="ARBA00023002"/>
    </source>
</evidence>
<dbReference type="Pfam" id="PF03807">
    <property type="entry name" value="F420_oxidored"/>
    <property type="match status" value="1"/>
</dbReference>
<evidence type="ECO:0000256" key="3">
    <source>
        <dbReference type="ARBA" id="ARBA00022490"/>
    </source>
</evidence>
<name>A0A645CJS1_9ZZZZ</name>
<dbReference type="GO" id="GO:0055129">
    <property type="term" value="P:L-proline biosynthetic process"/>
    <property type="evidence" value="ECO:0007669"/>
    <property type="project" value="TreeGrafter"/>
</dbReference>
<gene>
    <name evidence="11" type="primary">proC_33</name>
    <name evidence="11" type="ORF">SDC9_124206</name>
</gene>
<evidence type="ECO:0000256" key="2">
    <source>
        <dbReference type="ARBA" id="ARBA00005525"/>
    </source>
</evidence>
<keyword evidence="6" id="KW-0521">NADP</keyword>
<dbReference type="InterPro" id="IPR036291">
    <property type="entry name" value="NAD(P)-bd_dom_sf"/>
</dbReference>
<feature type="domain" description="Pyrroline-5-carboxylate reductase catalytic N-terminal" evidence="9">
    <location>
        <begin position="3"/>
        <end position="97"/>
    </location>
</feature>
<evidence type="ECO:0000256" key="5">
    <source>
        <dbReference type="ARBA" id="ARBA00022650"/>
    </source>
</evidence>
<dbReference type="Gene3D" id="3.40.50.720">
    <property type="entry name" value="NAD(P)-binding Rossmann-like Domain"/>
    <property type="match status" value="1"/>
</dbReference>
<evidence type="ECO:0000313" key="11">
    <source>
        <dbReference type="EMBL" id="MPM77206.1"/>
    </source>
</evidence>
<proteinExistence type="inferred from homology"/>
<evidence type="ECO:0000259" key="9">
    <source>
        <dbReference type="Pfam" id="PF03807"/>
    </source>
</evidence>
<organism evidence="11">
    <name type="scientific">bioreactor metagenome</name>
    <dbReference type="NCBI Taxonomy" id="1076179"/>
    <lineage>
        <taxon>unclassified sequences</taxon>
        <taxon>metagenomes</taxon>
        <taxon>ecological metagenomes</taxon>
    </lineage>
</organism>
<dbReference type="PANTHER" id="PTHR11645:SF0">
    <property type="entry name" value="PYRROLINE-5-CARBOXYLATE REDUCTASE 3"/>
    <property type="match status" value="1"/>
</dbReference>
<keyword evidence="7 11" id="KW-0560">Oxidoreductase</keyword>
<dbReference type="HAMAP" id="MF_01925">
    <property type="entry name" value="P5C_reductase"/>
    <property type="match status" value="1"/>
</dbReference>
<accession>A0A645CJS1</accession>
<evidence type="ECO:0000256" key="4">
    <source>
        <dbReference type="ARBA" id="ARBA00022605"/>
    </source>
</evidence>
<dbReference type="InterPro" id="IPR053790">
    <property type="entry name" value="P5CR-like_CS"/>
</dbReference>
<comment type="similarity">
    <text evidence="2">Belongs to the pyrroline-5-carboxylate reductase family.</text>
</comment>
<dbReference type="EC" id="1.5.1.2" evidence="11"/>
<dbReference type="InterPro" id="IPR029036">
    <property type="entry name" value="P5CR_dimer"/>
</dbReference>
<dbReference type="NCBIfam" id="TIGR00112">
    <property type="entry name" value="proC"/>
    <property type="match status" value="1"/>
</dbReference>
<keyword evidence="5" id="KW-0641">Proline biosynthesis</keyword>
<evidence type="ECO:0000256" key="6">
    <source>
        <dbReference type="ARBA" id="ARBA00022857"/>
    </source>
</evidence>
<keyword evidence="4" id="KW-0028">Amino-acid biosynthesis</keyword>
<dbReference type="EMBL" id="VSSQ01027786">
    <property type="protein sequence ID" value="MPM77206.1"/>
    <property type="molecule type" value="Genomic_DNA"/>
</dbReference>
<dbReference type="Gene3D" id="1.10.3730.10">
    <property type="entry name" value="ProC C-terminal domain-like"/>
    <property type="match status" value="1"/>
</dbReference>
<dbReference type="SUPFAM" id="SSF48179">
    <property type="entry name" value="6-phosphogluconate dehydrogenase C-terminal domain-like"/>
    <property type="match status" value="1"/>
</dbReference>
<feature type="domain" description="Pyrroline-5-carboxylate reductase dimerisation" evidence="10">
    <location>
        <begin position="160"/>
        <end position="264"/>
    </location>
</feature>
<dbReference type="PROSITE" id="PS00521">
    <property type="entry name" value="P5CR"/>
    <property type="match status" value="1"/>
</dbReference>
<evidence type="ECO:0000256" key="8">
    <source>
        <dbReference type="ARBA" id="ARBA00029440"/>
    </source>
</evidence>
<dbReference type="AlphaFoldDB" id="A0A645CJS1"/>
<dbReference type="GO" id="GO:0005737">
    <property type="term" value="C:cytoplasm"/>
    <property type="evidence" value="ECO:0007669"/>
    <property type="project" value="UniProtKB-SubCell"/>
</dbReference>
<dbReference type="PANTHER" id="PTHR11645">
    <property type="entry name" value="PYRROLINE-5-CARBOXYLATE REDUCTASE"/>
    <property type="match status" value="1"/>
</dbReference>
<reference evidence="11" key="1">
    <citation type="submission" date="2019-08" db="EMBL/GenBank/DDBJ databases">
        <authorList>
            <person name="Kucharzyk K."/>
            <person name="Murdoch R.W."/>
            <person name="Higgins S."/>
            <person name="Loffler F."/>
        </authorList>
    </citation>
    <scope>NUCLEOTIDE SEQUENCE</scope>
</reference>
<sequence length="266" mass="28472">MKKIGFIGAGNMGGAILGGILNSKMIDNDHIIASAKSDRTLDKIKSNYNVNVTKNSKEVVEFSDLIVIGVKPDIYDEILEEIKDLIDDKIIITIAAGKTIEAMEKIIGDDKKIVRTMPNTPSLVGEGMTSLSPNKNISEEELSFVKSIFDSLGKSEVVKEDLIHAVIGASGSSTAYAFMFIEAIADGAVRAGMPRDKAYTFAAQGVLGAAKMVLDTGKHPGELKDMVCSPGGTTIEAVKVLEEEKFRGAVLKAIDSCVKKSIEMSK</sequence>
<evidence type="ECO:0000256" key="1">
    <source>
        <dbReference type="ARBA" id="ARBA00004496"/>
    </source>
</evidence>
<dbReference type="InterPro" id="IPR008927">
    <property type="entry name" value="6-PGluconate_DH-like_C_sf"/>
</dbReference>
<dbReference type="PIRSF" id="PIRSF000193">
    <property type="entry name" value="Pyrrol-5-carb_rd"/>
    <property type="match status" value="1"/>
</dbReference>
<evidence type="ECO:0000259" key="10">
    <source>
        <dbReference type="Pfam" id="PF14748"/>
    </source>
</evidence>
<protein>
    <submittedName>
        <fullName evidence="11">Pyrroline-5-carboxylate reductase</fullName>
        <ecNumber evidence="11">1.5.1.2</ecNumber>
    </submittedName>
</protein>
<dbReference type="InterPro" id="IPR000304">
    <property type="entry name" value="Pyrroline-COOH_reductase"/>
</dbReference>
<dbReference type="FunFam" id="3.40.50.720:FF:000190">
    <property type="entry name" value="Pyrroline-5-carboxylate reductase"/>
    <property type="match status" value="1"/>
</dbReference>
<comment type="pathway">
    <text evidence="8">Amino-acid biosynthesis.</text>
</comment>